<dbReference type="GO" id="GO:0008061">
    <property type="term" value="F:chitin binding"/>
    <property type="evidence" value="ECO:0007669"/>
    <property type="project" value="UniProtKB-KW"/>
</dbReference>
<evidence type="ECO:0000256" key="2">
    <source>
        <dbReference type="ARBA" id="ARBA00022729"/>
    </source>
</evidence>
<evidence type="ECO:0000313" key="11">
    <source>
        <dbReference type="Proteomes" id="UP000694866"/>
    </source>
</evidence>
<dbReference type="AlphaFoldDB" id="A0A0C9QB70"/>
<dbReference type="Proteomes" id="UP000694866">
    <property type="component" value="Unplaced"/>
</dbReference>
<dbReference type="GO" id="GO:0005576">
    <property type="term" value="C:extracellular region"/>
    <property type="evidence" value="ECO:0007669"/>
    <property type="project" value="InterPro"/>
</dbReference>
<evidence type="ECO:0000256" key="5">
    <source>
        <dbReference type="ARBA" id="ARBA00023180"/>
    </source>
</evidence>
<evidence type="ECO:0000313" key="12">
    <source>
        <dbReference type="RefSeq" id="XP_011306819.1"/>
    </source>
</evidence>
<organism evidence="10">
    <name type="scientific">Fopius arisanus</name>
    <dbReference type="NCBI Taxonomy" id="64838"/>
    <lineage>
        <taxon>Eukaryota</taxon>
        <taxon>Metazoa</taxon>
        <taxon>Ecdysozoa</taxon>
        <taxon>Arthropoda</taxon>
        <taxon>Hexapoda</taxon>
        <taxon>Insecta</taxon>
        <taxon>Pterygota</taxon>
        <taxon>Neoptera</taxon>
        <taxon>Endopterygota</taxon>
        <taxon>Hymenoptera</taxon>
        <taxon>Apocrita</taxon>
        <taxon>Ichneumonoidea</taxon>
        <taxon>Braconidae</taxon>
        <taxon>Opiinae</taxon>
        <taxon>Fopius</taxon>
    </lineage>
</organism>
<dbReference type="PROSITE" id="PS50940">
    <property type="entry name" value="CHIT_BIND_II"/>
    <property type="match status" value="3"/>
</dbReference>
<evidence type="ECO:0000256" key="1">
    <source>
        <dbReference type="ARBA" id="ARBA00022669"/>
    </source>
</evidence>
<gene>
    <name evidence="10" type="primary">cpg-2_0</name>
    <name evidence="9" type="synonym">cpg-2_5</name>
    <name evidence="12" type="synonym">LOC105268723</name>
    <name evidence="10" type="ORF">g.22782</name>
    <name evidence="9" type="ORF">g.22794</name>
</gene>
<feature type="region of interest" description="Disordered" evidence="6">
    <location>
        <begin position="268"/>
        <end position="290"/>
    </location>
</feature>
<reference evidence="10" key="1">
    <citation type="submission" date="2015-01" db="EMBL/GenBank/DDBJ databases">
        <title>Transcriptome Assembly of Fopius arisanus.</title>
        <authorList>
            <person name="Geib S."/>
        </authorList>
    </citation>
    <scope>NUCLEOTIDE SEQUENCE</scope>
</reference>
<dbReference type="InterPro" id="IPR036508">
    <property type="entry name" value="Chitin-bd_dom_sf"/>
</dbReference>
<accession>A0A0C9QB70</accession>
<dbReference type="OrthoDB" id="9991479at2759"/>
<protein>
    <submittedName>
        <fullName evidence="10">Cpg-2_0 protein</fullName>
    </submittedName>
    <submittedName>
        <fullName evidence="9">Cpg-2_5 protein</fullName>
    </submittedName>
</protein>
<evidence type="ECO:0000256" key="3">
    <source>
        <dbReference type="ARBA" id="ARBA00022737"/>
    </source>
</evidence>
<dbReference type="PANTHER" id="PTHR23301:SF98">
    <property type="entry name" value="CHITIN-BINDING TYPE-2 DOMAIN-CONTAINING PROTEIN-RELATED"/>
    <property type="match status" value="1"/>
</dbReference>
<dbReference type="Pfam" id="PF01607">
    <property type="entry name" value="CBM_14"/>
    <property type="match status" value="3"/>
</dbReference>
<accession>A0A9R1TCI9</accession>
<dbReference type="SUPFAM" id="SSF57625">
    <property type="entry name" value="Invertebrate chitin-binding proteins"/>
    <property type="match status" value="3"/>
</dbReference>
<dbReference type="PANTHER" id="PTHR23301">
    <property type="entry name" value="CHITIN BINDING PERITROPHIN-A"/>
    <property type="match status" value="1"/>
</dbReference>
<keyword evidence="5" id="KW-0325">Glycoprotein</keyword>
<keyword evidence="11" id="KW-1185">Reference proteome</keyword>
<feature type="domain" description="Chitin-binding type-2" evidence="8">
    <location>
        <begin position="72"/>
        <end position="130"/>
    </location>
</feature>
<feature type="domain" description="Chitin-binding type-2" evidence="8">
    <location>
        <begin position="203"/>
        <end position="267"/>
    </location>
</feature>
<evidence type="ECO:0000256" key="6">
    <source>
        <dbReference type="SAM" id="MobiDB-lite"/>
    </source>
</evidence>
<evidence type="ECO:0000256" key="4">
    <source>
        <dbReference type="ARBA" id="ARBA00023157"/>
    </source>
</evidence>
<keyword evidence="4" id="KW-1015">Disulfide bond</keyword>
<dbReference type="SMART" id="SM00494">
    <property type="entry name" value="ChtBD2"/>
    <property type="match status" value="3"/>
</dbReference>
<keyword evidence="3" id="KW-0677">Repeat</keyword>
<evidence type="ECO:0000313" key="10">
    <source>
        <dbReference type="EMBL" id="JAG70251.1"/>
    </source>
</evidence>
<feature type="chain" id="PRO_5007394628" evidence="7">
    <location>
        <begin position="23"/>
        <end position="290"/>
    </location>
</feature>
<dbReference type="RefSeq" id="XP_011306819.1">
    <property type="nucleotide sequence ID" value="XM_011308517.1"/>
</dbReference>
<dbReference type="KEGG" id="fas:105268723"/>
<dbReference type="EMBL" id="GBYB01000484">
    <property type="protein sequence ID" value="JAG70251.1"/>
    <property type="molecule type" value="Transcribed_RNA"/>
</dbReference>
<feature type="signal peptide" evidence="7">
    <location>
        <begin position="1"/>
        <end position="22"/>
    </location>
</feature>
<feature type="domain" description="Chitin-binding type-2" evidence="8">
    <location>
        <begin position="140"/>
        <end position="198"/>
    </location>
</feature>
<sequence>MGYIVQISFLVVAIFIASTCNGQFQRQTFNQNTGGRVNQNSANRFNQNTQNRVNQRQFGQNNQIDQGVRQSKVSCPEKTGRFPVPSQCDAYIECIDGVGEEKLCPEGLMFNPDARFNYPCGYPIDVSCEGRSKLQPADPTDDCPHQYGYFKIGDSQNCGQFKNCAAGVGYTFDCPEGLAFNPISYRCDWPDQVPDCDAEAFLGFRCPPGDNNQYSGETRFFRSPNDCQRYFVCVEGRPRLQNCGEGNAFSELINACDAAENVTGCEPPFRRDNHQTGPQHSNQHLRSRFF</sequence>
<dbReference type="InterPro" id="IPR002557">
    <property type="entry name" value="Chitin-bd_dom"/>
</dbReference>
<dbReference type="InterPro" id="IPR051940">
    <property type="entry name" value="Chitin_bind-dev_reg"/>
</dbReference>
<name>A0A0C9QB70_9HYME</name>
<evidence type="ECO:0000259" key="8">
    <source>
        <dbReference type="PROSITE" id="PS50940"/>
    </source>
</evidence>
<reference evidence="12" key="2">
    <citation type="submission" date="2025-04" db="UniProtKB">
        <authorList>
            <consortium name="RefSeq"/>
        </authorList>
    </citation>
    <scope>IDENTIFICATION</scope>
    <source>
        <strain evidence="12">USDA-PBARC FA_bdor</strain>
        <tissue evidence="12">Whole organism</tissue>
    </source>
</reference>
<dbReference type="EMBL" id="GBYB01000481">
    <property type="protein sequence ID" value="JAG70248.1"/>
    <property type="molecule type" value="Transcribed_RNA"/>
</dbReference>
<proteinExistence type="predicted"/>
<dbReference type="Gene3D" id="2.170.140.10">
    <property type="entry name" value="Chitin binding domain"/>
    <property type="match status" value="3"/>
</dbReference>
<dbReference type="GeneID" id="105268723"/>
<keyword evidence="1" id="KW-0147">Chitin-binding</keyword>
<keyword evidence="2 7" id="KW-0732">Signal</keyword>
<evidence type="ECO:0000256" key="7">
    <source>
        <dbReference type="SAM" id="SignalP"/>
    </source>
</evidence>
<evidence type="ECO:0000313" key="9">
    <source>
        <dbReference type="EMBL" id="JAG70248.1"/>
    </source>
</evidence>